<dbReference type="Proteomes" id="UP001500929">
    <property type="component" value="Unassembled WGS sequence"/>
</dbReference>
<evidence type="ECO:0000313" key="1">
    <source>
        <dbReference type="EMBL" id="GAA2225460.1"/>
    </source>
</evidence>
<protein>
    <submittedName>
        <fullName evidence="1">Uncharacterized protein</fullName>
    </submittedName>
</protein>
<name>A0ABN3D9T4_9MICO</name>
<dbReference type="RefSeq" id="WP_259478400.1">
    <property type="nucleotide sequence ID" value="NZ_BAAAQY010000002.1"/>
</dbReference>
<reference evidence="1 2" key="1">
    <citation type="journal article" date="2019" name="Int. J. Syst. Evol. Microbiol.">
        <title>The Global Catalogue of Microorganisms (GCM) 10K type strain sequencing project: providing services to taxonomists for standard genome sequencing and annotation.</title>
        <authorList>
            <consortium name="The Broad Institute Genomics Platform"/>
            <consortium name="The Broad Institute Genome Sequencing Center for Infectious Disease"/>
            <person name="Wu L."/>
            <person name="Ma J."/>
        </authorList>
    </citation>
    <scope>NUCLEOTIDE SEQUENCE [LARGE SCALE GENOMIC DNA]</scope>
    <source>
        <strain evidence="1 2">JCM 16117</strain>
    </source>
</reference>
<accession>A0ABN3D9T4</accession>
<organism evidence="1 2">
    <name type="scientific">Herbiconiux moechotypicola</name>
    <dbReference type="NCBI Taxonomy" id="637393"/>
    <lineage>
        <taxon>Bacteria</taxon>
        <taxon>Bacillati</taxon>
        <taxon>Actinomycetota</taxon>
        <taxon>Actinomycetes</taxon>
        <taxon>Micrococcales</taxon>
        <taxon>Microbacteriaceae</taxon>
        <taxon>Herbiconiux</taxon>
    </lineage>
</organism>
<gene>
    <name evidence="1" type="ORF">GCM10009851_06540</name>
</gene>
<keyword evidence="2" id="KW-1185">Reference proteome</keyword>
<comment type="caution">
    <text evidence="1">The sequence shown here is derived from an EMBL/GenBank/DDBJ whole genome shotgun (WGS) entry which is preliminary data.</text>
</comment>
<evidence type="ECO:0000313" key="2">
    <source>
        <dbReference type="Proteomes" id="UP001500929"/>
    </source>
</evidence>
<dbReference type="EMBL" id="BAAAQY010000002">
    <property type="protein sequence ID" value="GAA2225460.1"/>
    <property type="molecule type" value="Genomic_DNA"/>
</dbReference>
<sequence>MPEEIAVPSGIVVPADEQPLVQAAVDEHVHRWQLLRELIEAGA</sequence>
<proteinExistence type="predicted"/>